<evidence type="ECO:0000313" key="3">
    <source>
        <dbReference type="RefSeq" id="XP_019645893.1"/>
    </source>
</evidence>
<gene>
    <name evidence="3" type="primary">LOC109486497</name>
</gene>
<protein>
    <submittedName>
        <fullName evidence="3">Uncharacterized protein LOC109486497</fullName>
    </submittedName>
</protein>
<feature type="compositionally biased region" description="Basic and acidic residues" evidence="1">
    <location>
        <begin position="175"/>
        <end position="195"/>
    </location>
</feature>
<keyword evidence="2" id="KW-1185">Reference proteome</keyword>
<name>A0A6P5A8G0_BRABE</name>
<dbReference type="Proteomes" id="UP000515135">
    <property type="component" value="Unplaced"/>
</dbReference>
<sequence length="245" mass="27538">MAELRHDAAARPREIRLIRQTSGGLAFDVPPPVSTRNAGRMFSIRDAIEARRQKVAKKRAETREEFDIMLETAEKRRKTCTGNRLCVKKTPKRPSPVYYNQEMTPIETEALKRHRKLHPQTDFQLFSFSPSPKPVHDTIRGWGLGGVADNVTAEPAPPSTNSPHATCHTGAPPNDTKEHYRRASREHVSPLRPRDTCSPTRSAFRNWRQKNDALGNSSPSSPTSSVGEFDYESDFEDNGDDFGDA</sequence>
<dbReference type="RefSeq" id="XP_019645893.1">
    <property type="nucleotide sequence ID" value="XM_019790334.1"/>
</dbReference>
<dbReference type="OrthoDB" id="10018611at2759"/>
<reference evidence="3" key="1">
    <citation type="submission" date="2025-08" db="UniProtKB">
        <authorList>
            <consortium name="RefSeq"/>
        </authorList>
    </citation>
    <scope>IDENTIFICATION</scope>
    <source>
        <tissue evidence="3">Gonad</tissue>
    </source>
</reference>
<accession>A0A6P5A8G0</accession>
<feature type="compositionally biased region" description="Acidic residues" evidence="1">
    <location>
        <begin position="229"/>
        <end position="245"/>
    </location>
</feature>
<organism evidence="2 3">
    <name type="scientific">Branchiostoma belcheri</name>
    <name type="common">Amphioxus</name>
    <dbReference type="NCBI Taxonomy" id="7741"/>
    <lineage>
        <taxon>Eukaryota</taxon>
        <taxon>Metazoa</taxon>
        <taxon>Chordata</taxon>
        <taxon>Cephalochordata</taxon>
        <taxon>Leptocardii</taxon>
        <taxon>Amphioxiformes</taxon>
        <taxon>Branchiostomatidae</taxon>
        <taxon>Branchiostoma</taxon>
    </lineage>
</organism>
<feature type="region of interest" description="Disordered" evidence="1">
    <location>
        <begin position="146"/>
        <end position="245"/>
    </location>
</feature>
<dbReference type="KEGG" id="bbel:109486497"/>
<dbReference type="AlphaFoldDB" id="A0A6P5A8G0"/>
<proteinExistence type="predicted"/>
<evidence type="ECO:0000313" key="2">
    <source>
        <dbReference type="Proteomes" id="UP000515135"/>
    </source>
</evidence>
<dbReference type="GeneID" id="109486497"/>
<evidence type="ECO:0000256" key="1">
    <source>
        <dbReference type="SAM" id="MobiDB-lite"/>
    </source>
</evidence>